<protein>
    <recommendedName>
        <fullName evidence="2">Lincosamide nucleotidyltransferase-like C-terminal domain-containing protein</fullName>
    </recommendedName>
</protein>
<dbReference type="RefSeq" id="WP_013556078.1">
    <property type="nucleotide sequence ID" value="NC_014958.1"/>
</dbReference>
<evidence type="ECO:0000313" key="4">
    <source>
        <dbReference type="Proteomes" id="UP000008635"/>
    </source>
</evidence>
<keyword evidence="4" id="KW-1185">Reference proteome</keyword>
<proteinExistence type="predicted"/>
<dbReference type="AlphaFoldDB" id="E8U684"/>
<evidence type="ECO:0000259" key="2">
    <source>
        <dbReference type="Pfam" id="PF21418"/>
    </source>
</evidence>
<dbReference type="Gene3D" id="3.30.460.10">
    <property type="entry name" value="Beta Polymerase, domain 2"/>
    <property type="match status" value="1"/>
</dbReference>
<evidence type="ECO:0000256" key="1">
    <source>
        <dbReference type="SAM" id="MobiDB-lite"/>
    </source>
</evidence>
<dbReference type="HOGENOM" id="CLU_628098_0_0_0"/>
<organism evidence="3 4">
    <name type="scientific">Deinococcus maricopensis (strain DSM 21211 / LMG 22137 / NRRL B-23946 / LB-34)</name>
    <dbReference type="NCBI Taxonomy" id="709986"/>
    <lineage>
        <taxon>Bacteria</taxon>
        <taxon>Thermotogati</taxon>
        <taxon>Deinococcota</taxon>
        <taxon>Deinococci</taxon>
        <taxon>Deinococcales</taxon>
        <taxon>Deinococcaceae</taxon>
        <taxon>Deinococcus</taxon>
    </lineage>
</organism>
<dbReference type="OrthoDB" id="65410at2"/>
<reference evidence="3 4" key="1">
    <citation type="journal article" date="2011" name="Stand. Genomic Sci.">
        <title>Complete genome sequence of Deinococcus maricopensis type strain (LB-34).</title>
        <authorList>
            <person name="Pukall R."/>
            <person name="Zeytun A."/>
            <person name="Lucas S."/>
            <person name="Lapidus A."/>
            <person name="Hammon N."/>
            <person name="Deshpande S."/>
            <person name="Nolan M."/>
            <person name="Cheng J.F."/>
            <person name="Pitluck S."/>
            <person name="Liolios K."/>
            <person name="Pagani I."/>
            <person name="Mikhailova N."/>
            <person name="Ivanova N."/>
            <person name="Mavromatis K."/>
            <person name="Pati A."/>
            <person name="Tapia R."/>
            <person name="Han C."/>
            <person name="Goodwin L."/>
            <person name="Chen A."/>
            <person name="Palaniappan K."/>
            <person name="Land M."/>
            <person name="Hauser L."/>
            <person name="Chang Y.J."/>
            <person name="Jeffries C.D."/>
            <person name="Brambilla E.M."/>
            <person name="Rohde M."/>
            <person name="Goker M."/>
            <person name="Detter J.C."/>
            <person name="Woyke T."/>
            <person name="Bristow J."/>
            <person name="Eisen J.A."/>
            <person name="Markowitz V."/>
            <person name="Hugenholtz P."/>
            <person name="Kyrpides N.C."/>
            <person name="Klenk H.P."/>
        </authorList>
    </citation>
    <scope>NUCLEOTIDE SEQUENCE [LARGE SCALE GENOMIC DNA]</scope>
    <source>
        <strain evidence="4">DSM 21211 / LMG 22137 / NRRL B-23946 / LB-34</strain>
    </source>
</reference>
<dbReference type="Pfam" id="PF21418">
    <property type="entry name" value="LinB-like_C"/>
    <property type="match status" value="1"/>
</dbReference>
<sequence length="436" mass="47467">MPTLNHLDALDARVRAALRTHPLLTHALAYGSRTQGPAEQGAHDEYSDLEYSAYTPPGVTLDPFALLAGITPVALAVTNPFGTPNVITPDLVRIELHVHPDTHLREVLGWPPGSLRADLALIRDDSGVLTPLLQQLEAAPPALPDLQRTYDDLLNWLTFASAVLARGEHWRAHELLTWVHGALLRLARAATGAPHRPAPTRLAERDLPALTLRALRRTTPGLNHLPDALRAALPLAAQFAQALHLQAHPALMAALRAPRRPHGAVKGRSGPHHPHSTPGAYAQRMDRMDKTSRTAIDASAHAGQYAVDITPNLDPRAGMKASEPLLQLRVLEHVHDGEERHEVMKNFITPDSASRIDAVLAGAAPQVDVIFPADAPNWVIRFTRLDDGGLELHSLNPASMLPEGPAVTLARAEADGLRQQLRDRLPEILHERAKED</sequence>
<dbReference type="eggNOG" id="COG1708">
    <property type="taxonomic scope" value="Bacteria"/>
</dbReference>
<name>E8U684_DEIML</name>
<gene>
    <name evidence="3" type="ordered locus">Deima_0919</name>
</gene>
<feature type="domain" description="Lincosamide nucleotidyltransferase-like C-terminal" evidence="2">
    <location>
        <begin position="150"/>
        <end position="243"/>
    </location>
</feature>
<evidence type="ECO:0000313" key="3">
    <source>
        <dbReference type="EMBL" id="ADV66573.1"/>
    </source>
</evidence>
<dbReference type="Proteomes" id="UP000008635">
    <property type="component" value="Chromosome"/>
</dbReference>
<dbReference type="EMBL" id="CP002454">
    <property type="protein sequence ID" value="ADV66573.1"/>
    <property type="molecule type" value="Genomic_DNA"/>
</dbReference>
<feature type="region of interest" description="Disordered" evidence="1">
    <location>
        <begin position="261"/>
        <end position="281"/>
    </location>
</feature>
<accession>E8U684</accession>
<feature type="compositionally biased region" description="Basic residues" evidence="1">
    <location>
        <begin position="261"/>
        <end position="275"/>
    </location>
</feature>
<reference evidence="4" key="2">
    <citation type="submission" date="2011-01" db="EMBL/GenBank/DDBJ databases">
        <title>The complete genome of Deinococcus maricopensis DSM 21211.</title>
        <authorList>
            <consortium name="US DOE Joint Genome Institute (JGI-PGF)"/>
            <person name="Lucas S."/>
            <person name="Copeland A."/>
            <person name="Lapidus A."/>
            <person name="Goodwin L."/>
            <person name="Pitluck S."/>
            <person name="Kyrpides N."/>
            <person name="Mavromatis K."/>
            <person name="Pagani I."/>
            <person name="Ivanova N."/>
            <person name="Ovchinnikova G."/>
            <person name="Zeytun A."/>
            <person name="Detter J.C."/>
            <person name="Han C."/>
            <person name="Land M."/>
            <person name="Hauser L."/>
            <person name="Markowitz V."/>
            <person name="Cheng J.-F."/>
            <person name="Hugenholtz P."/>
            <person name="Woyke T."/>
            <person name="Wu D."/>
            <person name="Pukall R."/>
            <person name="Gehrich-Schroeter G."/>
            <person name="Brambilla E."/>
            <person name="Klenk H.-P."/>
            <person name="Eisen J.A."/>
        </authorList>
    </citation>
    <scope>NUCLEOTIDE SEQUENCE [LARGE SCALE GENOMIC DNA]</scope>
    <source>
        <strain evidence="4">DSM 21211 / LMG 22137 / NRRL B-23946 / LB-34</strain>
    </source>
</reference>
<dbReference type="Gene3D" id="1.20.120.330">
    <property type="entry name" value="Nucleotidyltransferases domain 2"/>
    <property type="match status" value="1"/>
</dbReference>
<dbReference type="KEGG" id="dmr:Deima_0919"/>
<dbReference type="InterPro" id="IPR043519">
    <property type="entry name" value="NT_sf"/>
</dbReference>
<dbReference type="STRING" id="709986.Deima_0919"/>
<dbReference type="InterPro" id="IPR048495">
    <property type="entry name" value="LinB-like_C"/>
</dbReference>